<dbReference type="AlphaFoldDB" id="A0AAJ8BR59"/>
<reference evidence="1" key="2">
    <citation type="submission" date="2025-08" db="UniProtKB">
        <authorList>
            <consortium name="RefSeq"/>
        </authorList>
    </citation>
    <scope>IDENTIFICATION</scope>
</reference>
<dbReference type="KEGG" id="ang:An12g00290"/>
<reference evidence="1" key="1">
    <citation type="submission" date="2025-02" db="EMBL/GenBank/DDBJ databases">
        <authorList>
            <consortium name="NCBI Genome Project"/>
        </authorList>
    </citation>
    <scope>NUCLEOTIDE SEQUENCE</scope>
</reference>
<dbReference type="VEuPathDB" id="FungiDB:An12g00290"/>
<sequence>MVYHPGSKHTFGSTTIVILPYHRSLPEVLEDTCRGTLRLRREIGKETIGQDVLEDQCRRCDCTRTCASEVPDFLGYAIRITLTNRRVTLVAYGGYTSLHTPGLK</sequence>
<organism evidence="1">
    <name type="scientific">Aspergillus niger</name>
    <dbReference type="NCBI Taxonomy" id="5061"/>
    <lineage>
        <taxon>Eukaryota</taxon>
        <taxon>Fungi</taxon>
        <taxon>Dikarya</taxon>
        <taxon>Ascomycota</taxon>
        <taxon>Pezizomycotina</taxon>
        <taxon>Eurotiomycetes</taxon>
        <taxon>Eurotiomycetidae</taxon>
        <taxon>Eurotiales</taxon>
        <taxon>Aspergillaceae</taxon>
        <taxon>Aspergillus</taxon>
        <taxon>Aspergillus subgen. Circumdati</taxon>
    </lineage>
</organism>
<dbReference type="GeneID" id="84592447"/>
<gene>
    <name evidence="1" type="ORF">An12g00290</name>
</gene>
<evidence type="ECO:0000313" key="1">
    <source>
        <dbReference type="RefSeq" id="XP_059601739.1"/>
    </source>
</evidence>
<name>A0AAJ8BR59_ASPNG</name>
<protein>
    <submittedName>
        <fullName evidence="1">Uncharacterized protein</fullName>
    </submittedName>
</protein>
<proteinExistence type="predicted"/>
<dbReference type="RefSeq" id="XP_059601739.1">
    <property type="nucleotide sequence ID" value="XM_059750620.1"/>
</dbReference>
<accession>A0AAJ8BR59</accession>